<gene>
    <name evidence="1" type="ORF">HALLA_03835</name>
</gene>
<sequence>MLECLNVDVIVQLVGIRIKTTCFQSVDDFDDQLG</sequence>
<dbReference type="EMBL" id="CP007056">
    <property type="protein sequence ID" value="AHG01534.1"/>
    <property type="molecule type" value="Genomic_DNA"/>
</dbReference>
<evidence type="ECO:0000313" key="1">
    <source>
        <dbReference type="EMBL" id="AHG01534.1"/>
    </source>
</evidence>
<name>W0JSF0_9EURY</name>
<keyword evidence="2" id="KW-1185">Reference proteome</keyword>
<dbReference type="AlphaFoldDB" id="W0JSF0"/>
<organism evidence="1 2">
    <name type="scientific">Halostagnicola larsenii XH-48</name>
    <dbReference type="NCBI Taxonomy" id="797299"/>
    <lineage>
        <taxon>Archaea</taxon>
        <taxon>Methanobacteriati</taxon>
        <taxon>Methanobacteriota</taxon>
        <taxon>Stenosarchaea group</taxon>
        <taxon>Halobacteria</taxon>
        <taxon>Halobacteriales</taxon>
        <taxon>Natrialbaceae</taxon>
        <taxon>Halostagnicola</taxon>
    </lineage>
</organism>
<dbReference type="HOGENOM" id="CLU_3371303_0_0_2"/>
<evidence type="ECO:0000313" key="2">
    <source>
        <dbReference type="Proteomes" id="UP000019024"/>
    </source>
</evidence>
<accession>W0JSF0</accession>
<protein>
    <submittedName>
        <fullName evidence="1">Uncharacterized protein</fullName>
    </submittedName>
</protein>
<dbReference type="Proteomes" id="UP000019024">
    <property type="component" value="Plasmid unnamed"/>
</dbReference>
<geneLocation type="plasmid" evidence="1">
    <name>unnamed</name>
</geneLocation>
<keyword evidence="1" id="KW-0614">Plasmid</keyword>
<dbReference type="KEGG" id="hlr:HALLA_03835"/>
<proteinExistence type="predicted"/>
<reference evidence="1 2" key="1">
    <citation type="submission" date="2014-01" db="EMBL/GenBank/DDBJ databases">
        <authorList>
            <consortium name="DOE Joint Genome Institute"/>
            <person name="Anderson I."/>
            <person name="Huntemann M."/>
            <person name="Han J."/>
            <person name="Chen A."/>
            <person name="Kyrpides N."/>
            <person name="Mavromatis K."/>
            <person name="Markowitz V."/>
            <person name="Palaniappan K."/>
            <person name="Ivanova N."/>
            <person name="Schaumberg A."/>
            <person name="Pati A."/>
            <person name="Liolios K."/>
            <person name="Nordberg H.P."/>
            <person name="Cantor M.N."/>
            <person name="Hua S.X."/>
            <person name="Woyke T."/>
        </authorList>
    </citation>
    <scope>NUCLEOTIDE SEQUENCE [LARGE SCALE GENOMIC DNA]</scope>
    <source>
        <strain evidence="1 2">XH-48</strain>
        <plasmid evidence="2">1</plasmid>
    </source>
</reference>